<proteinExistence type="predicted"/>
<reference evidence="1 2" key="1">
    <citation type="submission" date="2015-03" db="EMBL/GenBank/DDBJ databases">
        <title>Draft genome sequence of Elstera litoralis.</title>
        <authorList>
            <person name="Rahalkar M.C."/>
            <person name="Dhakephalkar P.K."/>
            <person name="Pore S.D."/>
            <person name="Arora P."/>
            <person name="Kapse N.G."/>
            <person name="Pandit P.S."/>
        </authorList>
    </citation>
    <scope>NUCLEOTIDE SEQUENCE [LARGE SCALE GENOMIC DNA]</scope>
    <source>
        <strain evidence="1 2">Dia-1</strain>
    </source>
</reference>
<protein>
    <submittedName>
        <fullName evidence="1">Uncharacterized protein</fullName>
    </submittedName>
</protein>
<feature type="non-terminal residue" evidence="1">
    <location>
        <position position="84"/>
    </location>
</feature>
<dbReference type="Proteomes" id="UP000033774">
    <property type="component" value="Unassembled WGS sequence"/>
</dbReference>
<gene>
    <name evidence="1" type="ORF">VZ95_21145</name>
</gene>
<evidence type="ECO:0000313" key="1">
    <source>
        <dbReference type="EMBL" id="KJV05778.1"/>
    </source>
</evidence>
<comment type="caution">
    <text evidence="1">The sequence shown here is derived from an EMBL/GenBank/DDBJ whole genome shotgun (WGS) entry which is preliminary data.</text>
</comment>
<name>A0A0F3IGW4_9PROT</name>
<dbReference type="EMBL" id="LAJY01001002">
    <property type="protein sequence ID" value="KJV05778.1"/>
    <property type="molecule type" value="Genomic_DNA"/>
</dbReference>
<accession>A0A0F3IGW4</accession>
<organism evidence="1 2">
    <name type="scientific">Elstera litoralis</name>
    <dbReference type="NCBI Taxonomy" id="552518"/>
    <lineage>
        <taxon>Bacteria</taxon>
        <taxon>Pseudomonadati</taxon>
        <taxon>Pseudomonadota</taxon>
        <taxon>Alphaproteobacteria</taxon>
        <taxon>Rhodospirillales</taxon>
        <taxon>Rhodospirillaceae</taxon>
        <taxon>Elstera</taxon>
    </lineage>
</organism>
<dbReference type="RefSeq" id="WP_045777631.1">
    <property type="nucleotide sequence ID" value="NZ_LAJY01001002.1"/>
</dbReference>
<keyword evidence="2" id="KW-1185">Reference proteome</keyword>
<sequence>MNAVQITDAALIEQAEAMAKLKGVTVSKIITDTLAEAFRMENYFNARAQRADPVKALEILARAGVGNEPDEAMLKDKGERIAPP</sequence>
<dbReference type="AlphaFoldDB" id="A0A0F3IGW4"/>
<evidence type="ECO:0000313" key="2">
    <source>
        <dbReference type="Proteomes" id="UP000033774"/>
    </source>
</evidence>